<dbReference type="GO" id="GO:0046872">
    <property type="term" value="F:metal ion binding"/>
    <property type="evidence" value="ECO:0007669"/>
    <property type="project" value="UniProtKB-KW"/>
</dbReference>
<feature type="binding site" evidence="8">
    <location>
        <position position="94"/>
    </location>
    <ligand>
        <name>substrate</name>
    </ligand>
</feature>
<dbReference type="InterPro" id="IPR022616">
    <property type="entry name" value="Glyco_hydro_4_C"/>
</dbReference>
<evidence type="ECO:0000256" key="4">
    <source>
        <dbReference type="ARBA" id="ARBA00023027"/>
    </source>
</evidence>
<keyword evidence="9" id="KW-0408">Iron</keyword>
<dbReference type="OrthoDB" id="9808275at2"/>
<evidence type="ECO:0000259" key="13">
    <source>
        <dbReference type="Pfam" id="PF11975"/>
    </source>
</evidence>
<feature type="active site" description="Proton donor" evidence="7">
    <location>
        <position position="172"/>
    </location>
</feature>
<dbReference type="GO" id="GO:0004553">
    <property type="term" value="F:hydrolase activity, hydrolyzing O-glycosyl compounds"/>
    <property type="evidence" value="ECO:0007669"/>
    <property type="project" value="InterPro"/>
</dbReference>
<dbReference type="InterPro" id="IPR036291">
    <property type="entry name" value="NAD(P)-bd_dom_sf"/>
</dbReference>
<evidence type="ECO:0000313" key="15">
    <source>
        <dbReference type="Proteomes" id="UP000436284"/>
    </source>
</evidence>
<gene>
    <name evidence="14" type="ORF">GQ671_06865</name>
</gene>
<dbReference type="PANTHER" id="PTHR32092">
    <property type="entry name" value="6-PHOSPHO-BETA-GLUCOSIDASE-RELATED"/>
    <property type="match status" value="1"/>
</dbReference>
<dbReference type="SUPFAM" id="SSF51735">
    <property type="entry name" value="NAD(P)-binding Rossmann-fold domains"/>
    <property type="match status" value="1"/>
</dbReference>
<keyword evidence="9" id="KW-0533">Nickel</keyword>
<dbReference type="SUPFAM" id="SSF56327">
    <property type="entry name" value="LDH C-terminal domain-like"/>
    <property type="match status" value="1"/>
</dbReference>
<dbReference type="Pfam" id="PF02056">
    <property type="entry name" value="Glyco_hydro_4"/>
    <property type="match status" value="1"/>
</dbReference>
<accession>A0A6N8U5U5</accession>
<feature type="transmembrane region" description="Helical" evidence="12">
    <location>
        <begin position="6"/>
        <end position="25"/>
    </location>
</feature>
<keyword evidence="12" id="KW-1133">Transmembrane helix</keyword>
<feature type="binding site" evidence="9">
    <location>
        <position position="171"/>
    </location>
    <ligand>
        <name>Mn(2+)</name>
        <dbReference type="ChEBI" id="CHEBI:29035"/>
    </ligand>
</feature>
<organism evidence="14 15">
    <name type="scientific">Salinicoccus hispanicus</name>
    <dbReference type="NCBI Taxonomy" id="157225"/>
    <lineage>
        <taxon>Bacteria</taxon>
        <taxon>Bacillati</taxon>
        <taxon>Bacillota</taxon>
        <taxon>Bacilli</taxon>
        <taxon>Bacillales</taxon>
        <taxon>Staphylococcaceae</taxon>
        <taxon>Salinicoccus</taxon>
    </lineage>
</organism>
<dbReference type="InterPro" id="IPR015955">
    <property type="entry name" value="Lactate_DH/Glyco_Ohase_4_C"/>
</dbReference>
<name>A0A6N8U5U5_9STAP</name>
<dbReference type="AlphaFoldDB" id="A0A6N8U5U5"/>
<dbReference type="EMBL" id="WUUK01000002">
    <property type="protein sequence ID" value="MXQ50989.1"/>
    <property type="molecule type" value="Genomic_DNA"/>
</dbReference>
<keyword evidence="5 9" id="KW-0464">Manganese</keyword>
<feature type="binding site" evidence="8">
    <location>
        <position position="284"/>
    </location>
    <ligand>
        <name>substrate</name>
    </ligand>
</feature>
<evidence type="ECO:0000256" key="3">
    <source>
        <dbReference type="ARBA" id="ARBA00022801"/>
    </source>
</evidence>
<protein>
    <submittedName>
        <fullName evidence="14">6-phospho-alpha-glucosidase</fullName>
    </submittedName>
</protein>
<dbReference type="PANTHER" id="PTHR32092:SF14">
    <property type="entry name" value="MALTOSE-6'-PHOSPHATE GLUCOSIDASE"/>
    <property type="match status" value="1"/>
</dbReference>
<feature type="binding site" evidence="8">
    <location>
        <position position="148"/>
    </location>
    <ligand>
        <name>substrate</name>
    </ligand>
</feature>
<evidence type="ECO:0000256" key="8">
    <source>
        <dbReference type="PIRSR" id="PIRSR601088-2"/>
    </source>
</evidence>
<evidence type="ECO:0000256" key="9">
    <source>
        <dbReference type="PIRSR" id="PIRSR601088-3"/>
    </source>
</evidence>
<dbReference type="Pfam" id="PF11975">
    <property type="entry name" value="Glyco_hydro_4C"/>
    <property type="match status" value="1"/>
</dbReference>
<dbReference type="RefSeq" id="WP_160654623.1">
    <property type="nucleotide sequence ID" value="NZ_JBHRWU010000001.1"/>
</dbReference>
<dbReference type="GO" id="GO:0005975">
    <property type="term" value="P:carbohydrate metabolic process"/>
    <property type="evidence" value="ECO:0007669"/>
    <property type="project" value="InterPro"/>
</dbReference>
<comment type="cofactor">
    <cofactor evidence="11">
        <name>NAD(+)</name>
        <dbReference type="ChEBI" id="CHEBI:57540"/>
    </cofactor>
    <text evidence="11">Binds 1 NAD(+) per subunit.</text>
</comment>
<feature type="domain" description="Glycosyl hydrolase family 4 C-terminal" evidence="13">
    <location>
        <begin position="196"/>
        <end position="416"/>
    </location>
</feature>
<proteinExistence type="inferred from homology"/>
<dbReference type="InterPro" id="IPR001088">
    <property type="entry name" value="Glyco_hydro_4"/>
</dbReference>
<feature type="site" description="Increases basicity of active site Tyr" evidence="10">
    <location>
        <position position="110"/>
    </location>
</feature>
<keyword evidence="4 11" id="KW-0520">NAD</keyword>
<evidence type="ECO:0000256" key="7">
    <source>
        <dbReference type="PIRSR" id="PIRSR601088-1"/>
    </source>
</evidence>
<dbReference type="GO" id="GO:0016616">
    <property type="term" value="F:oxidoreductase activity, acting on the CH-OH group of donors, NAD or NADP as acceptor"/>
    <property type="evidence" value="ECO:0007669"/>
    <property type="project" value="InterPro"/>
</dbReference>
<evidence type="ECO:0000256" key="5">
    <source>
        <dbReference type="ARBA" id="ARBA00023211"/>
    </source>
</evidence>
<dbReference type="Proteomes" id="UP000436284">
    <property type="component" value="Unassembled WGS sequence"/>
</dbReference>
<evidence type="ECO:0000313" key="14">
    <source>
        <dbReference type="EMBL" id="MXQ50989.1"/>
    </source>
</evidence>
<dbReference type="Gene3D" id="3.90.110.10">
    <property type="entry name" value="Lactate dehydrogenase/glycoside hydrolase, family 4, C-terminal"/>
    <property type="match status" value="1"/>
</dbReference>
<evidence type="ECO:0000256" key="12">
    <source>
        <dbReference type="SAM" id="Phobius"/>
    </source>
</evidence>
<evidence type="ECO:0000256" key="11">
    <source>
        <dbReference type="RuleBase" id="RU361152"/>
    </source>
</evidence>
<comment type="similarity">
    <text evidence="1 11">Belongs to the glycosyl hydrolase 4 family.</text>
</comment>
<comment type="caution">
    <text evidence="14">The sequence shown here is derived from an EMBL/GenBank/DDBJ whole genome shotgun (WGS) entry which is preliminary data.</text>
</comment>
<dbReference type="PRINTS" id="PR00732">
    <property type="entry name" value="GLHYDRLASE4"/>
</dbReference>
<keyword evidence="12" id="KW-0472">Membrane</keyword>
<evidence type="ECO:0000256" key="10">
    <source>
        <dbReference type="PIRSR" id="PIRSR601088-4"/>
    </source>
</evidence>
<sequence length="441" mass="50354">MEKKNLVIVGGGSTYTLGIVMSLIAEKETLPLNKLVFYDTDAERQEKIAKATAVILKERYPELETFEYTTDKSKAFTDMDVAFLQIRTGGLKMREKDEQIPLKYGVVGQETCGPGGMAYGMRSIPDMIELIHDIRSYTDDAWILNYTNPAAIVAEALQREFPEDDRLLNICDMPIAIMKSYADMLGKDVWDLVPEYFGLNHFGWFTKIEDKDGTDYTEVIKEKIINEGFVPTDEEIANDESWKKTFAQARKMLMDFPEFLPNTYLQYYLYPEALAAKEVPDNTRARQVINGRQRRVHDQCDHIISTQSTEGIELTDDVHGVYMVKAAASLMYHMNEIYIVMVKNNGIISNIPHDAMVEVPAMLARSGPRPFSVGEVPTFYKGMMENQLAYEKLVVDAYFEKSYNKALQALTLNRTVTDVEKAKLILDDLIEENKGYWPELH</sequence>
<evidence type="ECO:0000256" key="1">
    <source>
        <dbReference type="ARBA" id="ARBA00010141"/>
    </source>
</evidence>
<keyword evidence="9" id="KW-0170">Cobalt</keyword>
<keyword evidence="15" id="KW-1185">Reference proteome</keyword>
<evidence type="ECO:0000256" key="2">
    <source>
        <dbReference type="ARBA" id="ARBA00022723"/>
    </source>
</evidence>
<keyword evidence="12" id="KW-0812">Transmembrane</keyword>
<feature type="active site" description="Proton acceptor" evidence="7">
    <location>
        <position position="264"/>
    </location>
</feature>
<dbReference type="Gene3D" id="3.40.50.720">
    <property type="entry name" value="NAD(P)-binding Rossmann-like Domain"/>
    <property type="match status" value="1"/>
</dbReference>
<evidence type="ECO:0000256" key="6">
    <source>
        <dbReference type="ARBA" id="ARBA00023295"/>
    </source>
</evidence>
<feature type="binding site" evidence="9">
    <location>
        <position position="201"/>
    </location>
    <ligand>
        <name>Mn(2+)</name>
        <dbReference type="ChEBI" id="CHEBI:29035"/>
    </ligand>
</feature>
<dbReference type="CDD" id="cd05298">
    <property type="entry name" value="GH4_GlvA_pagL_like"/>
    <property type="match status" value="1"/>
</dbReference>
<keyword evidence="3 11" id="KW-0378">Hydrolase</keyword>
<reference evidence="14 15" key="1">
    <citation type="submission" date="2019-12" db="EMBL/GenBank/DDBJ databases">
        <title>Salinicoccus cyprini sp. nov., isolated from gastro-intestinal tract of mirror carp, Cyprinus carpio var. specularis, collected from Gobind Sagar Reservoir, Himachal Pradesh, India.</title>
        <authorList>
            <person name="Talwar C."/>
            <person name="Singh A.K."/>
            <person name="Lal R."/>
            <person name="Negi R.K."/>
        </authorList>
    </citation>
    <scope>NUCLEOTIDE SEQUENCE [LARGE SCALE GENOMIC DNA]</scope>
    <source>
        <strain evidence="14 15">J-82</strain>
    </source>
</reference>
<keyword evidence="6 11" id="KW-0326">Glycosidase</keyword>
<keyword evidence="2 9" id="KW-0479">Metal-binding</keyword>